<dbReference type="Pfam" id="PF03918">
    <property type="entry name" value="CcmH"/>
    <property type="match status" value="1"/>
</dbReference>
<evidence type="ECO:0000256" key="4">
    <source>
        <dbReference type="ARBA" id="ARBA00022729"/>
    </source>
</evidence>
<keyword evidence="10" id="KW-1185">Reference proteome</keyword>
<keyword evidence="7" id="KW-1133">Transmembrane helix</keyword>
<keyword evidence="4 7" id="KW-0732">Signal</keyword>
<dbReference type="PANTHER" id="PTHR47870">
    <property type="entry name" value="CYTOCHROME C-TYPE BIOGENESIS PROTEIN CCMH"/>
    <property type="match status" value="1"/>
</dbReference>
<dbReference type="CDD" id="cd16378">
    <property type="entry name" value="CcmH_N"/>
    <property type="match status" value="1"/>
</dbReference>
<protein>
    <recommendedName>
        <fullName evidence="7">Cytochrome c-type biogenesis protein</fullName>
    </recommendedName>
</protein>
<evidence type="ECO:0000259" key="8">
    <source>
        <dbReference type="Pfam" id="PF03918"/>
    </source>
</evidence>
<keyword evidence="3 7" id="KW-0479">Metal-binding</keyword>
<dbReference type="EMBL" id="JASNGB010000180">
    <property type="protein sequence ID" value="MDL2345304.1"/>
    <property type="molecule type" value="Genomic_DNA"/>
</dbReference>
<evidence type="ECO:0000313" key="9">
    <source>
        <dbReference type="EMBL" id="MDL2345304.1"/>
    </source>
</evidence>
<keyword evidence="7" id="KW-0472">Membrane</keyword>
<evidence type="ECO:0000256" key="5">
    <source>
        <dbReference type="ARBA" id="ARBA00022748"/>
    </source>
</evidence>
<dbReference type="InterPro" id="IPR051263">
    <property type="entry name" value="C-type_cytochrome_biogenesis"/>
</dbReference>
<evidence type="ECO:0000313" key="10">
    <source>
        <dbReference type="Proteomes" id="UP001302059"/>
    </source>
</evidence>
<dbReference type="InterPro" id="IPR005616">
    <property type="entry name" value="CcmH/CycL/Ccl2/NrfF_N"/>
</dbReference>
<proteinExistence type="inferred from homology"/>
<name>A0ABT7JNS7_9DEIO</name>
<dbReference type="InterPro" id="IPR038297">
    <property type="entry name" value="CcmH/CycL/NrfF/Ccl2_sf"/>
</dbReference>
<dbReference type="PANTHER" id="PTHR47870:SF1">
    <property type="entry name" value="CYTOCHROME C-TYPE BIOGENESIS PROTEIN CCMH"/>
    <property type="match status" value="1"/>
</dbReference>
<organism evidence="9 10">
    <name type="scientific">Deinococcus rhizophilus</name>
    <dbReference type="NCBI Taxonomy" id="3049544"/>
    <lineage>
        <taxon>Bacteria</taxon>
        <taxon>Thermotogati</taxon>
        <taxon>Deinococcota</taxon>
        <taxon>Deinococci</taxon>
        <taxon>Deinococcales</taxon>
        <taxon>Deinococcaceae</taxon>
        <taxon>Deinococcus</taxon>
    </lineage>
</organism>
<evidence type="ECO:0000256" key="7">
    <source>
        <dbReference type="RuleBase" id="RU364112"/>
    </source>
</evidence>
<dbReference type="Gene3D" id="1.10.8.640">
    <property type="entry name" value="Cytochrome C biogenesis protein"/>
    <property type="match status" value="1"/>
</dbReference>
<evidence type="ECO:0000256" key="2">
    <source>
        <dbReference type="ARBA" id="ARBA00022617"/>
    </source>
</evidence>
<evidence type="ECO:0000256" key="6">
    <source>
        <dbReference type="ARBA" id="ARBA00023004"/>
    </source>
</evidence>
<keyword evidence="7" id="KW-0812">Transmembrane</keyword>
<dbReference type="Proteomes" id="UP001302059">
    <property type="component" value="Unassembled WGS sequence"/>
</dbReference>
<keyword evidence="5" id="KW-0201">Cytochrome c-type biogenesis</keyword>
<keyword evidence="2 7" id="KW-0349">Heme</keyword>
<reference evidence="9 10" key="1">
    <citation type="submission" date="2023-05" db="EMBL/GenBank/DDBJ databases">
        <authorList>
            <person name="Gao F."/>
        </authorList>
    </citation>
    <scope>NUCLEOTIDE SEQUENCE [LARGE SCALE GENOMIC DNA]</scope>
    <source>
        <strain evidence="9 10">MIMF12</strain>
    </source>
</reference>
<sequence>MKRPASSRQRPAGARLLPLAFSLLLSSSLALTTDQTLRAEAIGDNLRCPICTGEPITQSTNDISREMLRDVREQVAAGRSDAEIYSYFAARYGNFVLLDPPKDGVGMLLWGAPLAALGAGGLVLWRFLRRRPTAAAAATPGPEGDTFDPYLAEVQRRARRGKEA</sequence>
<feature type="signal peptide" evidence="7">
    <location>
        <begin position="1"/>
        <end position="32"/>
    </location>
</feature>
<feature type="chain" id="PRO_5044952493" description="Cytochrome c-type biogenesis protein" evidence="7">
    <location>
        <begin position="33"/>
        <end position="164"/>
    </location>
</feature>
<feature type="transmembrane region" description="Helical" evidence="7">
    <location>
        <begin position="107"/>
        <end position="128"/>
    </location>
</feature>
<gene>
    <name evidence="9" type="ORF">QOL99_14270</name>
</gene>
<evidence type="ECO:0000256" key="1">
    <source>
        <dbReference type="ARBA" id="ARBA00010342"/>
    </source>
</evidence>
<feature type="domain" description="CcmH/CycL/Ccl2/NrfF N-terminal" evidence="8">
    <location>
        <begin position="33"/>
        <end position="138"/>
    </location>
</feature>
<comment type="similarity">
    <text evidence="1 7">Belongs to the CcmH/CycL/Ccl2/NrfF family.</text>
</comment>
<evidence type="ECO:0000256" key="3">
    <source>
        <dbReference type="ARBA" id="ARBA00022723"/>
    </source>
</evidence>
<accession>A0ABT7JNS7</accession>
<comment type="caution">
    <text evidence="9">The sequence shown here is derived from an EMBL/GenBank/DDBJ whole genome shotgun (WGS) entry which is preliminary data.</text>
</comment>
<comment type="function">
    <text evidence="7">Possible subunit of a heme lyase.</text>
</comment>
<keyword evidence="6 7" id="KW-0408">Iron</keyword>
<dbReference type="RefSeq" id="WP_285524789.1">
    <property type="nucleotide sequence ID" value="NZ_JASNGB010000180.1"/>
</dbReference>